<dbReference type="SUPFAM" id="SSF53933">
    <property type="entry name" value="Microbial ribonucleases"/>
    <property type="match status" value="1"/>
</dbReference>
<dbReference type="EMBL" id="AOKY01000259">
    <property type="protein sequence ID" value="KDB24429.1"/>
    <property type="molecule type" value="Genomic_DNA"/>
</dbReference>
<protein>
    <submittedName>
        <fullName evidence="7">Uncharacterized protein</fullName>
    </submittedName>
</protein>
<evidence type="ECO:0000256" key="4">
    <source>
        <dbReference type="ARBA" id="ARBA00023157"/>
    </source>
</evidence>
<dbReference type="PANTHER" id="PTHR42104">
    <property type="entry name" value="EXTRACELLULAR GUANYL-SPECIFIC RIBONUCLEASE RNTA (AFU_ORTHOLOGUE AFUA_4G03230)"/>
    <property type="match status" value="1"/>
</dbReference>
<dbReference type="Proteomes" id="UP000024533">
    <property type="component" value="Unassembled WGS sequence"/>
</dbReference>
<proteinExistence type="predicted"/>
<dbReference type="InterPro" id="IPR000026">
    <property type="entry name" value="N1-like"/>
</dbReference>
<keyword evidence="8" id="KW-1185">Reference proteome</keyword>
<dbReference type="GO" id="GO:0003723">
    <property type="term" value="F:RNA binding"/>
    <property type="evidence" value="ECO:0007669"/>
    <property type="project" value="InterPro"/>
</dbReference>
<dbReference type="Pfam" id="PF00545">
    <property type="entry name" value="Ribonuclease"/>
    <property type="match status" value="1"/>
</dbReference>
<reference evidence="7 8" key="1">
    <citation type="submission" date="2014-02" db="EMBL/GenBank/DDBJ databases">
        <title>The Genome Sequence of Trichophyton interdigitale MR816.</title>
        <authorList>
            <consortium name="The Broad Institute Genomics Platform"/>
            <person name="Cuomo C.A."/>
            <person name="White T.C."/>
            <person name="Graser Y."/>
            <person name="Martinez-Rossi N."/>
            <person name="Heitman J."/>
            <person name="Young S.K."/>
            <person name="Zeng Q."/>
            <person name="Gargeya S."/>
            <person name="Abouelleil A."/>
            <person name="Alvarado L."/>
            <person name="Chapman S.B."/>
            <person name="Gainer-Dewar J."/>
            <person name="Goldberg J."/>
            <person name="Griggs A."/>
            <person name="Gujja S."/>
            <person name="Hansen M."/>
            <person name="Howarth C."/>
            <person name="Imamovic A."/>
            <person name="Larimer J."/>
            <person name="Martinez D."/>
            <person name="Murphy C."/>
            <person name="Pearson M.D."/>
            <person name="Persinoti G."/>
            <person name="Poon T."/>
            <person name="Priest M."/>
            <person name="Roberts A.D."/>
            <person name="Saif S."/>
            <person name="Shea T.D."/>
            <person name="Sykes S.N."/>
            <person name="Wortman J."/>
            <person name="Nusbaum C."/>
            <person name="Birren B."/>
        </authorList>
    </citation>
    <scope>NUCLEOTIDE SEQUENCE [LARGE SCALE GENOMIC DNA]</scope>
    <source>
        <strain evidence="7 8">MR816</strain>
    </source>
</reference>
<accession>A0A059J9F3</accession>
<dbReference type="OMA" id="CYWASDI"/>
<keyword evidence="5" id="KW-0456">Lyase</keyword>
<dbReference type="OrthoDB" id="5425539at2759"/>
<dbReference type="AlphaFoldDB" id="A0A059J9F3"/>
<evidence type="ECO:0000256" key="3">
    <source>
        <dbReference type="ARBA" id="ARBA00022801"/>
    </source>
</evidence>
<evidence type="ECO:0000256" key="6">
    <source>
        <dbReference type="SAM" id="SignalP"/>
    </source>
</evidence>
<gene>
    <name evidence="7" type="ORF">H109_03718</name>
</gene>
<feature type="signal peptide" evidence="6">
    <location>
        <begin position="1"/>
        <end position="15"/>
    </location>
</feature>
<dbReference type="Gene3D" id="3.10.450.30">
    <property type="entry name" value="Microbial ribonucleases"/>
    <property type="match status" value="1"/>
</dbReference>
<dbReference type="HOGENOM" id="CLU_111658_2_0_1"/>
<evidence type="ECO:0000256" key="5">
    <source>
        <dbReference type="ARBA" id="ARBA00023239"/>
    </source>
</evidence>
<feature type="chain" id="PRO_5012135911" evidence="6">
    <location>
        <begin position="16"/>
        <end position="117"/>
    </location>
</feature>
<evidence type="ECO:0000256" key="2">
    <source>
        <dbReference type="ARBA" id="ARBA00022759"/>
    </source>
</evidence>
<dbReference type="PANTHER" id="PTHR42104:SF2">
    <property type="entry name" value="GUANYL-SPECIFIC RIBONUCLEASE, PUTATIVE (AFU_ORTHOLOGUE AFUA_4G01200)-RELATED"/>
    <property type="match status" value="1"/>
</dbReference>
<sequence length="117" mass="12703">MKLLSILTFAAAVSAIKCGRNVYSEKQVKDADAAACNHVKSGTHVRRYPHLYKNHEGFFFKGFKGPFYEYPLVKHGIYKGGPPGPDRVIITKGCDRAGEITHTGARLGGFVACSGTT</sequence>
<evidence type="ECO:0000256" key="1">
    <source>
        <dbReference type="ARBA" id="ARBA00022722"/>
    </source>
</evidence>
<evidence type="ECO:0000313" key="8">
    <source>
        <dbReference type="Proteomes" id="UP000024533"/>
    </source>
</evidence>
<keyword evidence="1" id="KW-0540">Nuclease</keyword>
<keyword evidence="4" id="KW-1015">Disulfide bond</keyword>
<evidence type="ECO:0000313" key="7">
    <source>
        <dbReference type="EMBL" id="KDB24429.1"/>
    </source>
</evidence>
<organism evidence="7 8">
    <name type="scientific">Trichophyton interdigitale (strain MR816)</name>
    <dbReference type="NCBI Taxonomy" id="1215338"/>
    <lineage>
        <taxon>Eukaryota</taxon>
        <taxon>Fungi</taxon>
        <taxon>Dikarya</taxon>
        <taxon>Ascomycota</taxon>
        <taxon>Pezizomycotina</taxon>
        <taxon>Eurotiomycetes</taxon>
        <taxon>Eurotiomycetidae</taxon>
        <taxon>Onygenales</taxon>
        <taxon>Arthrodermataceae</taxon>
        <taxon>Trichophyton</taxon>
    </lineage>
</organism>
<comment type="caution">
    <text evidence="7">The sequence shown here is derived from an EMBL/GenBank/DDBJ whole genome shotgun (WGS) entry which is preliminary data.</text>
</comment>
<dbReference type="STRING" id="1215338.A0A059J9F3"/>
<keyword evidence="3" id="KW-0378">Hydrolase</keyword>
<keyword evidence="2" id="KW-0255">Endonuclease</keyword>
<dbReference type="InterPro" id="IPR016191">
    <property type="entry name" value="Ribonuclease/ribotoxin"/>
</dbReference>
<dbReference type="GO" id="GO:0016787">
    <property type="term" value="F:hydrolase activity"/>
    <property type="evidence" value="ECO:0007669"/>
    <property type="project" value="UniProtKB-KW"/>
</dbReference>
<keyword evidence="6" id="KW-0732">Signal</keyword>
<dbReference type="GO" id="GO:0046589">
    <property type="term" value="F:ribonuclease T1 activity"/>
    <property type="evidence" value="ECO:0007669"/>
    <property type="project" value="UniProtKB-EC"/>
</dbReference>
<name>A0A059J9F3_TRIIM</name>